<dbReference type="PROSITE" id="PS50932">
    <property type="entry name" value="HTH_LACI_2"/>
    <property type="match status" value="1"/>
</dbReference>
<dbReference type="Proteomes" id="UP000681075">
    <property type="component" value="Unassembled WGS sequence"/>
</dbReference>
<proteinExistence type="predicted"/>
<dbReference type="Pfam" id="PF13377">
    <property type="entry name" value="Peripla_BP_3"/>
    <property type="match status" value="1"/>
</dbReference>
<name>A0A8S8XLI1_9PROT</name>
<dbReference type="EMBL" id="BOPV01000001">
    <property type="protein sequence ID" value="GIL41680.1"/>
    <property type="molecule type" value="Genomic_DNA"/>
</dbReference>
<keyword evidence="2" id="KW-0238">DNA-binding</keyword>
<dbReference type="CDD" id="cd01545">
    <property type="entry name" value="PBP1_SalR"/>
    <property type="match status" value="1"/>
</dbReference>
<dbReference type="CDD" id="cd01392">
    <property type="entry name" value="HTH_LacI"/>
    <property type="match status" value="1"/>
</dbReference>
<evidence type="ECO:0000313" key="5">
    <source>
        <dbReference type="EMBL" id="GIL41680.1"/>
    </source>
</evidence>
<evidence type="ECO:0000259" key="4">
    <source>
        <dbReference type="PROSITE" id="PS50932"/>
    </source>
</evidence>
<gene>
    <name evidence="5" type="ORF">TMPK1_39170</name>
</gene>
<dbReference type="InterPro" id="IPR028082">
    <property type="entry name" value="Peripla_BP_I"/>
</dbReference>
<dbReference type="PANTHER" id="PTHR30146:SF153">
    <property type="entry name" value="LACTOSE OPERON REPRESSOR"/>
    <property type="match status" value="1"/>
</dbReference>
<dbReference type="InterPro" id="IPR010982">
    <property type="entry name" value="Lambda_DNA-bd_dom_sf"/>
</dbReference>
<dbReference type="SMART" id="SM00354">
    <property type="entry name" value="HTH_LACI"/>
    <property type="match status" value="1"/>
</dbReference>
<dbReference type="InterPro" id="IPR000843">
    <property type="entry name" value="HTH_LacI"/>
</dbReference>
<dbReference type="InterPro" id="IPR046335">
    <property type="entry name" value="LacI/GalR-like_sensor"/>
</dbReference>
<dbReference type="SUPFAM" id="SSF53822">
    <property type="entry name" value="Periplasmic binding protein-like I"/>
    <property type="match status" value="1"/>
</dbReference>
<reference evidence="5" key="1">
    <citation type="submission" date="2021-02" db="EMBL/GenBank/DDBJ databases">
        <title>Genome sequence of Rhodospirillales sp. strain TMPK1 isolated from soil.</title>
        <authorList>
            <person name="Nakai R."/>
            <person name="Kusada H."/>
            <person name="Tamaki H."/>
        </authorList>
    </citation>
    <scope>NUCLEOTIDE SEQUENCE</scope>
    <source>
        <strain evidence="5">TMPK1</strain>
    </source>
</reference>
<dbReference type="SUPFAM" id="SSF47413">
    <property type="entry name" value="lambda repressor-like DNA-binding domains"/>
    <property type="match status" value="1"/>
</dbReference>
<keyword evidence="1" id="KW-0805">Transcription regulation</keyword>
<sequence>MTEGMDRKPTITDVARLANVSIKTVSRVINGERYVTEDMQTRVRKAVAELGFHPNLSARSLAGDRSFLIAHLYGDPSGTYTSDIQAGLLNRCREHGYHLLIEEIDYSSPDIEQRSSTLLHQLRLDGVVLTAPVTDNEIVQRVLERARIPHVRITPQRESDASPSVRIDEREAAVKLTQHLLSLGHRRIGFIKGSPNHAATELRYSGFCTAMEEAGVEIESDLLEKGRFTYASAVPCARRLLARDDRPTAIFASNDEMAAAVIAVAVEQGLTLPRDLSIVGFDDTPMAQMLSPALTTVRHPVREMGEAAADILFAAFAQRGQAASTSPAPHRVLPYEIILRQSTSVAPAQAAAAKKAATKKAR</sequence>
<dbReference type="PANTHER" id="PTHR30146">
    <property type="entry name" value="LACI-RELATED TRANSCRIPTIONAL REPRESSOR"/>
    <property type="match status" value="1"/>
</dbReference>
<protein>
    <submittedName>
        <fullName evidence="5">LacI family transcriptional regulator</fullName>
    </submittedName>
</protein>
<dbReference type="Gene3D" id="3.40.50.2300">
    <property type="match status" value="2"/>
</dbReference>
<organism evidence="5 6">
    <name type="scientific">Roseiterribacter gracilis</name>
    <dbReference type="NCBI Taxonomy" id="2812848"/>
    <lineage>
        <taxon>Bacteria</taxon>
        <taxon>Pseudomonadati</taxon>
        <taxon>Pseudomonadota</taxon>
        <taxon>Alphaproteobacteria</taxon>
        <taxon>Rhodospirillales</taxon>
        <taxon>Roseiterribacteraceae</taxon>
        <taxon>Roseiterribacter</taxon>
    </lineage>
</organism>
<dbReference type="GO" id="GO:0003700">
    <property type="term" value="F:DNA-binding transcription factor activity"/>
    <property type="evidence" value="ECO:0007669"/>
    <property type="project" value="TreeGrafter"/>
</dbReference>
<accession>A0A8S8XLI1</accession>
<keyword evidence="6" id="KW-1185">Reference proteome</keyword>
<dbReference type="Pfam" id="PF00356">
    <property type="entry name" value="LacI"/>
    <property type="match status" value="1"/>
</dbReference>
<keyword evidence="3" id="KW-0804">Transcription</keyword>
<dbReference type="AlphaFoldDB" id="A0A8S8XLI1"/>
<evidence type="ECO:0000256" key="3">
    <source>
        <dbReference type="ARBA" id="ARBA00023163"/>
    </source>
</evidence>
<dbReference type="PROSITE" id="PS00356">
    <property type="entry name" value="HTH_LACI_1"/>
    <property type="match status" value="1"/>
</dbReference>
<dbReference type="PRINTS" id="PR00036">
    <property type="entry name" value="HTHLACI"/>
</dbReference>
<dbReference type="GO" id="GO:0000976">
    <property type="term" value="F:transcription cis-regulatory region binding"/>
    <property type="evidence" value="ECO:0007669"/>
    <property type="project" value="TreeGrafter"/>
</dbReference>
<evidence type="ECO:0000256" key="1">
    <source>
        <dbReference type="ARBA" id="ARBA00023015"/>
    </source>
</evidence>
<dbReference type="Gene3D" id="1.10.260.40">
    <property type="entry name" value="lambda repressor-like DNA-binding domains"/>
    <property type="match status" value="1"/>
</dbReference>
<feature type="domain" description="HTH lacI-type" evidence="4">
    <location>
        <begin position="9"/>
        <end position="63"/>
    </location>
</feature>
<comment type="caution">
    <text evidence="5">The sequence shown here is derived from an EMBL/GenBank/DDBJ whole genome shotgun (WGS) entry which is preliminary data.</text>
</comment>
<evidence type="ECO:0000256" key="2">
    <source>
        <dbReference type="ARBA" id="ARBA00023125"/>
    </source>
</evidence>
<evidence type="ECO:0000313" key="6">
    <source>
        <dbReference type="Proteomes" id="UP000681075"/>
    </source>
</evidence>